<feature type="region of interest" description="Disordered" evidence="5">
    <location>
        <begin position="54"/>
        <end position="76"/>
    </location>
</feature>
<evidence type="ECO:0000313" key="7">
    <source>
        <dbReference type="EMBL" id="EAQ88828.1"/>
    </source>
</evidence>
<dbReference type="SUPFAM" id="SSF57701">
    <property type="entry name" value="Zn2/Cys6 DNA-binding domain"/>
    <property type="match status" value="1"/>
</dbReference>
<keyword evidence="2 4" id="KW-0040">ANK repeat</keyword>
<protein>
    <recommendedName>
        <fullName evidence="6">Zn(2)-C6 fungal-type domain-containing protein</fullName>
    </recommendedName>
</protein>
<dbReference type="Gene3D" id="1.25.40.20">
    <property type="entry name" value="Ankyrin repeat-containing domain"/>
    <property type="match status" value="1"/>
</dbReference>
<evidence type="ECO:0000256" key="4">
    <source>
        <dbReference type="PROSITE-ProRule" id="PRU00023"/>
    </source>
</evidence>
<feature type="compositionally biased region" description="Pro residues" evidence="5">
    <location>
        <begin position="157"/>
        <end position="169"/>
    </location>
</feature>
<dbReference type="Proteomes" id="UP000001056">
    <property type="component" value="Unassembled WGS sequence"/>
</dbReference>
<evidence type="ECO:0000256" key="2">
    <source>
        <dbReference type="ARBA" id="ARBA00023043"/>
    </source>
</evidence>
<reference evidence="8" key="1">
    <citation type="journal article" date="2015" name="Genome Announc.">
        <title>Draft genome sequence of the cellulolytic fungus Chaetomium globosum.</title>
        <authorList>
            <person name="Cuomo C.A."/>
            <person name="Untereiner W.A."/>
            <person name="Ma L.-J."/>
            <person name="Grabherr M."/>
            <person name="Birren B.W."/>
        </authorList>
    </citation>
    <scope>NUCLEOTIDE SEQUENCE [LARGE SCALE GENOMIC DNA]</scope>
    <source>
        <strain evidence="8">ATCC 6205 / CBS 148.51 / DSM 1962 / NBRC 6347 / NRRL 1970</strain>
    </source>
</reference>
<dbReference type="Pfam" id="PF00172">
    <property type="entry name" value="Zn_clus"/>
    <property type="match status" value="1"/>
</dbReference>
<dbReference type="GO" id="GO:0000981">
    <property type="term" value="F:DNA-binding transcription factor activity, RNA polymerase II-specific"/>
    <property type="evidence" value="ECO:0007669"/>
    <property type="project" value="InterPro"/>
</dbReference>
<feature type="region of interest" description="Disordered" evidence="5">
    <location>
        <begin position="103"/>
        <end position="128"/>
    </location>
</feature>
<sequence>MDRPRSKRGKRAKACDACFRSKLACDGSSPCARCHSRGMTCVYTRVHGAITNATTDPPAAAPSTSTVLKTPASPQDDSTKIPVAFLLSLTNPKAGSMLEAFLGEPSRGDELPSAELQPDIPLHPDPYQSTAISDGFFLTWLFDQPHPDATTSNTTFPFPPSPRPHNPPPHRAHPPELTPPSNRSSPRSEPCTAPSPPPRPPPTPPYNGTYDAAPRHPGLHARPPATPSCPPNFRLHAPATCRSCTGRAFDPKNFAGPPLPVGRVLLCGALYAPPRDCVLAVRGFFAVVEEWVFRRLEGLVEGVEGGGGGGGIGEDGEREMELYGTFQAALLIHGAQFIMNNPALREQGVGDPERPALVVAARRLGLTRGAACVPCGVANNERIVTWTFIGDWQQGGVTHQPGLATIHEMTGDLPSLPDLWEANNATEFEAAIAANGPNCWRRTASLRDSIQVMIGVSRLVSVLQTTIPAIQRATDRWQELWQESVPQPVTIRTCPYLLNSATFTATAGTIAVPSLTGYPGAPNANCRSESREPRTTFQDDFFLVWDWHASQGQPEEYENFRASRDLPDQKTQSQRDLDRATRWWMMGRMFEAAERGKAGAMKLQKSVEIDLLLEDSGGWVSLLFAAGKGYKEVVRYLLDKGAAVDVVDGDGQTSLSLAASAGHEAVVQQLLDNGADVDVTSSWLQHHNASNSP</sequence>
<dbReference type="InParanoid" id="Q2H7B8"/>
<feature type="repeat" description="ANK" evidence="4">
    <location>
        <begin position="617"/>
        <end position="649"/>
    </location>
</feature>
<name>Q2H7B8_CHAGB</name>
<dbReference type="eggNOG" id="KOG0504">
    <property type="taxonomic scope" value="Eukaryota"/>
</dbReference>
<dbReference type="HOGENOM" id="CLU_397391_0_0_1"/>
<dbReference type="Pfam" id="PF12796">
    <property type="entry name" value="Ank_2"/>
    <property type="match status" value="1"/>
</dbReference>
<gene>
    <name evidence="7" type="ORF">CHGG_05447</name>
</gene>
<dbReference type="OrthoDB" id="3945418at2759"/>
<keyword evidence="3" id="KW-0539">Nucleus</keyword>
<dbReference type="Gene3D" id="4.10.240.10">
    <property type="entry name" value="Zn(2)-C6 fungal-type DNA-binding domain"/>
    <property type="match status" value="1"/>
</dbReference>
<dbReference type="SMART" id="SM00248">
    <property type="entry name" value="ANK"/>
    <property type="match status" value="2"/>
</dbReference>
<dbReference type="InterPro" id="IPR036770">
    <property type="entry name" value="Ankyrin_rpt-contain_sf"/>
</dbReference>
<dbReference type="PANTHER" id="PTHR24171">
    <property type="entry name" value="ANKYRIN REPEAT DOMAIN-CONTAINING PROTEIN 39-RELATED"/>
    <property type="match status" value="1"/>
</dbReference>
<evidence type="ECO:0000313" key="8">
    <source>
        <dbReference type="Proteomes" id="UP000001056"/>
    </source>
</evidence>
<organism evidence="7 8">
    <name type="scientific">Chaetomium globosum (strain ATCC 6205 / CBS 148.51 / DSM 1962 / NBRC 6347 / NRRL 1970)</name>
    <name type="common">Soil fungus</name>
    <dbReference type="NCBI Taxonomy" id="306901"/>
    <lineage>
        <taxon>Eukaryota</taxon>
        <taxon>Fungi</taxon>
        <taxon>Dikarya</taxon>
        <taxon>Ascomycota</taxon>
        <taxon>Pezizomycotina</taxon>
        <taxon>Sordariomycetes</taxon>
        <taxon>Sordariomycetidae</taxon>
        <taxon>Sordariales</taxon>
        <taxon>Chaetomiaceae</taxon>
        <taxon>Chaetomium</taxon>
    </lineage>
</organism>
<dbReference type="GO" id="GO:0008270">
    <property type="term" value="F:zinc ion binding"/>
    <property type="evidence" value="ECO:0007669"/>
    <property type="project" value="InterPro"/>
</dbReference>
<dbReference type="InterPro" id="IPR036864">
    <property type="entry name" value="Zn2-C6_fun-type_DNA-bd_sf"/>
</dbReference>
<dbReference type="SUPFAM" id="SSF48403">
    <property type="entry name" value="Ankyrin repeat"/>
    <property type="match status" value="1"/>
</dbReference>
<feature type="compositionally biased region" description="Low complexity" evidence="5">
    <location>
        <begin position="179"/>
        <end position="192"/>
    </location>
</feature>
<evidence type="ECO:0000259" key="6">
    <source>
        <dbReference type="PROSITE" id="PS50048"/>
    </source>
</evidence>
<dbReference type="InterPro" id="IPR001138">
    <property type="entry name" value="Zn2Cys6_DnaBD"/>
</dbReference>
<feature type="domain" description="Zn(2)-C6 fungal-type" evidence="6">
    <location>
        <begin position="14"/>
        <end position="43"/>
    </location>
</feature>
<dbReference type="PROSITE" id="PS50048">
    <property type="entry name" value="ZN2_CY6_FUNGAL_2"/>
    <property type="match status" value="1"/>
</dbReference>
<accession>Q2H7B8</accession>
<keyword evidence="1" id="KW-0677">Repeat</keyword>
<dbReference type="GeneID" id="4391179"/>
<dbReference type="CDD" id="cd00067">
    <property type="entry name" value="GAL4"/>
    <property type="match status" value="1"/>
</dbReference>
<dbReference type="InterPro" id="IPR002110">
    <property type="entry name" value="Ankyrin_rpt"/>
</dbReference>
<dbReference type="PROSITE" id="PS50297">
    <property type="entry name" value="ANK_REP_REGION"/>
    <property type="match status" value="2"/>
</dbReference>
<keyword evidence="8" id="KW-1185">Reference proteome</keyword>
<proteinExistence type="predicted"/>
<dbReference type="AlphaFoldDB" id="Q2H7B8"/>
<dbReference type="SMART" id="SM00066">
    <property type="entry name" value="GAL4"/>
    <property type="match status" value="1"/>
</dbReference>
<feature type="compositionally biased region" description="Pro residues" evidence="5">
    <location>
        <begin position="193"/>
        <end position="205"/>
    </location>
</feature>
<evidence type="ECO:0000256" key="5">
    <source>
        <dbReference type="SAM" id="MobiDB-lite"/>
    </source>
</evidence>
<feature type="compositionally biased region" description="Low complexity" evidence="5">
    <location>
        <begin position="54"/>
        <end position="66"/>
    </location>
</feature>
<dbReference type="PROSITE" id="PS50088">
    <property type="entry name" value="ANK_REPEAT"/>
    <property type="match status" value="2"/>
</dbReference>
<evidence type="ECO:0000256" key="3">
    <source>
        <dbReference type="ARBA" id="ARBA00023242"/>
    </source>
</evidence>
<feature type="region of interest" description="Disordered" evidence="5">
    <location>
        <begin position="148"/>
        <end position="231"/>
    </location>
</feature>
<feature type="repeat" description="ANK" evidence="4">
    <location>
        <begin position="650"/>
        <end position="682"/>
    </location>
</feature>
<evidence type="ECO:0000256" key="1">
    <source>
        <dbReference type="ARBA" id="ARBA00022737"/>
    </source>
</evidence>
<dbReference type="RefSeq" id="XP_001221542.1">
    <property type="nucleotide sequence ID" value="XM_001221541.1"/>
</dbReference>
<dbReference type="PANTHER" id="PTHR24171:SF9">
    <property type="entry name" value="ANKYRIN REPEAT DOMAIN-CONTAINING PROTEIN 39"/>
    <property type="match status" value="1"/>
</dbReference>
<dbReference type="VEuPathDB" id="FungiDB:CHGG_05447"/>
<dbReference type="EMBL" id="CH408031">
    <property type="protein sequence ID" value="EAQ88828.1"/>
    <property type="molecule type" value="Genomic_DNA"/>
</dbReference>